<evidence type="ECO:0000313" key="3">
    <source>
        <dbReference type="EMBL" id="KAG6293302.1"/>
    </source>
</evidence>
<dbReference type="Proteomes" id="UP000707071">
    <property type="component" value="Unassembled WGS sequence"/>
</dbReference>
<dbReference type="EMBL" id="SRRH01000248">
    <property type="protein sequence ID" value="KAG6293302.1"/>
    <property type="molecule type" value="Genomic_DNA"/>
</dbReference>
<feature type="domain" description="DUF7582" evidence="2">
    <location>
        <begin position="213"/>
        <end position="342"/>
    </location>
</feature>
<evidence type="ECO:0000259" key="2">
    <source>
        <dbReference type="Pfam" id="PF24483"/>
    </source>
</evidence>
<feature type="compositionally biased region" description="Basic and acidic residues" evidence="1">
    <location>
        <begin position="411"/>
        <end position="424"/>
    </location>
</feature>
<evidence type="ECO:0000256" key="1">
    <source>
        <dbReference type="SAM" id="MobiDB-lite"/>
    </source>
</evidence>
<reference evidence="3 4" key="1">
    <citation type="journal article" date="2020" name="bioRxiv">
        <title>Whole genome comparisons of ergot fungi reveals the divergence and evolution of species within the genus Claviceps are the result of varying mechanisms driving genome evolution and host range expansion.</title>
        <authorList>
            <person name="Wyka S.A."/>
            <person name="Mondo S.J."/>
            <person name="Liu M."/>
            <person name="Dettman J."/>
            <person name="Nalam V."/>
            <person name="Broders K.D."/>
        </authorList>
    </citation>
    <scope>NUCLEOTIDE SEQUENCE [LARGE SCALE GENOMIC DNA]</scope>
    <source>
        <strain evidence="3 4">Clav52</strain>
    </source>
</reference>
<dbReference type="InterPro" id="IPR056004">
    <property type="entry name" value="DUF7582"/>
</dbReference>
<sequence length="675" mass="72739">MCLKDRISSPLEAGPSLLNDHHLSPSLTPALEHASSRLAKKSLHLTLVVVRRDYQLPTTAASPLLCLASTSTSSSPSTSSSSSSLTSSLSRRSFALRPVTALKQLVRTGSCRHGPGTASNHARGNNMSCSSRLKRANSSTGAPGAQLPRPISSTAPLSPAPMTPYTPSSMATMTTMTTATTATTATTTDHPGPVTSRGPGFLLFHAPDLPLCDQKAQRAIFTRTARKFNLPLLTPAVSPLAYGLSSQLFTNSVIQHQVLFSSDGLTILALDRLYSLKAALASYARIKTPLRLEDAVDELRRYVLAGNGAQVAKSHLFRAYDWLNVGPGAVADLDSMYKRAYGGPDQVGAIAGIEPIAHPPAPPPPLRANDEFHEAESPCHDRQRYLSPSMNGLRICPETDGYALAGFSDGDPERHPDQDFDRQHYSSPSMKEPRIRPETDDYLLAGYQDGDPELHPGQSHDRQHYLSPSMKEPRIRPEPDGYAFTDYQDEDPELHPDQIGLAITTYSDTRKPAPASRGPALRIQSDIQSASRPLVLRSKWGYEDDDDENDDENEDDTSNGTGNGNGANDASCHKHTAVKQQGHEIHRTARFQAPAMGFVPWKSRSMSRLRGVGVGVGGGSGSGSVTISEETPMCQGSVTPNAYDDISPITRGEWSFLTVDEPSAKRRTGTGTVGT</sequence>
<dbReference type="AlphaFoldDB" id="A0A9P7QEY9"/>
<gene>
    <name evidence="3" type="ORF">E4U09_003044</name>
</gene>
<proteinExistence type="predicted"/>
<name>A0A9P7QEY9_9HYPO</name>
<evidence type="ECO:0000313" key="4">
    <source>
        <dbReference type="Proteomes" id="UP000707071"/>
    </source>
</evidence>
<comment type="caution">
    <text evidence="3">The sequence shown here is derived from an EMBL/GenBank/DDBJ whole genome shotgun (WGS) entry which is preliminary data.</text>
</comment>
<feature type="region of interest" description="Disordered" evidence="1">
    <location>
        <begin position="506"/>
        <end position="583"/>
    </location>
</feature>
<keyword evidence="4" id="KW-1185">Reference proteome</keyword>
<feature type="region of interest" description="Disordered" evidence="1">
    <location>
        <begin position="106"/>
        <end position="170"/>
    </location>
</feature>
<organism evidence="3 4">
    <name type="scientific">Claviceps aff. purpurea</name>
    <dbReference type="NCBI Taxonomy" id="1967640"/>
    <lineage>
        <taxon>Eukaryota</taxon>
        <taxon>Fungi</taxon>
        <taxon>Dikarya</taxon>
        <taxon>Ascomycota</taxon>
        <taxon>Pezizomycotina</taxon>
        <taxon>Sordariomycetes</taxon>
        <taxon>Hypocreomycetidae</taxon>
        <taxon>Hypocreales</taxon>
        <taxon>Clavicipitaceae</taxon>
        <taxon>Claviceps</taxon>
    </lineage>
</organism>
<accession>A0A9P7QEY9</accession>
<feature type="compositionally biased region" description="Polar residues" evidence="1">
    <location>
        <begin position="117"/>
        <end position="141"/>
    </location>
</feature>
<protein>
    <recommendedName>
        <fullName evidence="2">DUF7582 domain-containing protein</fullName>
    </recommendedName>
</protein>
<feature type="region of interest" description="Disordered" evidence="1">
    <location>
        <begin position="70"/>
        <end position="90"/>
    </location>
</feature>
<feature type="compositionally biased region" description="Basic and acidic residues" evidence="1">
    <location>
        <begin position="452"/>
        <end position="464"/>
    </location>
</feature>
<feature type="region of interest" description="Disordered" evidence="1">
    <location>
        <begin position="404"/>
        <end position="494"/>
    </location>
</feature>
<feature type="compositionally biased region" description="Acidic residues" evidence="1">
    <location>
        <begin position="543"/>
        <end position="557"/>
    </location>
</feature>
<dbReference type="Pfam" id="PF24483">
    <property type="entry name" value="DUF7582"/>
    <property type="match status" value="1"/>
</dbReference>